<evidence type="ECO:0000313" key="2">
    <source>
        <dbReference type="Proteomes" id="UP001338125"/>
    </source>
</evidence>
<organism evidence="1 2">
    <name type="scientific">Cladobotryum mycophilum</name>
    <dbReference type="NCBI Taxonomy" id="491253"/>
    <lineage>
        <taxon>Eukaryota</taxon>
        <taxon>Fungi</taxon>
        <taxon>Dikarya</taxon>
        <taxon>Ascomycota</taxon>
        <taxon>Pezizomycotina</taxon>
        <taxon>Sordariomycetes</taxon>
        <taxon>Hypocreomycetidae</taxon>
        <taxon>Hypocreales</taxon>
        <taxon>Hypocreaceae</taxon>
        <taxon>Cladobotryum</taxon>
    </lineage>
</organism>
<keyword evidence="2" id="KW-1185">Reference proteome</keyword>
<comment type="caution">
    <text evidence="1">The sequence shown here is derived from an EMBL/GenBank/DDBJ whole genome shotgun (WGS) entry which is preliminary data.</text>
</comment>
<proteinExistence type="predicted"/>
<gene>
    <name evidence="1" type="ORF">PT974_10412</name>
</gene>
<evidence type="ECO:0000313" key="1">
    <source>
        <dbReference type="EMBL" id="KAK5988915.1"/>
    </source>
</evidence>
<protein>
    <submittedName>
        <fullName evidence="1">Uncharacterized protein</fullName>
    </submittedName>
</protein>
<reference evidence="1 2" key="1">
    <citation type="submission" date="2024-01" db="EMBL/GenBank/DDBJ databases">
        <title>Complete genome of Cladobotryum mycophilum ATHUM6906.</title>
        <authorList>
            <person name="Christinaki A.C."/>
            <person name="Myridakis A.I."/>
            <person name="Kouvelis V.N."/>
        </authorList>
    </citation>
    <scope>NUCLEOTIDE SEQUENCE [LARGE SCALE GENOMIC DNA]</scope>
    <source>
        <strain evidence="1 2">ATHUM6906</strain>
    </source>
</reference>
<sequence>MVTCAAAAQIGSLLEYLEPSNVKNDQEILLCSIWCRSVFARHLNFAFADAARPAPDQTRTDTNHFQENVQQTEAIIDFPRKLDYWQGFWASPQTWRLGFAESCPTYPVLETSHQLLG</sequence>
<name>A0ABR0S9S7_9HYPO</name>
<accession>A0ABR0S9S7</accession>
<dbReference type="Proteomes" id="UP001338125">
    <property type="component" value="Unassembled WGS sequence"/>
</dbReference>
<dbReference type="EMBL" id="JAVFKD010000015">
    <property type="protein sequence ID" value="KAK5988915.1"/>
    <property type="molecule type" value="Genomic_DNA"/>
</dbReference>